<evidence type="ECO:0000313" key="1">
    <source>
        <dbReference type="EMBL" id="KAF2551137.1"/>
    </source>
</evidence>
<dbReference type="EMBL" id="QGKW02001988">
    <property type="protein sequence ID" value="KAF2551137.1"/>
    <property type="molecule type" value="Genomic_DNA"/>
</dbReference>
<evidence type="ECO:0008006" key="3">
    <source>
        <dbReference type="Google" id="ProtNLM"/>
    </source>
</evidence>
<proteinExistence type="predicted"/>
<accession>A0A8S9H4B9</accession>
<dbReference type="AlphaFoldDB" id="A0A8S9H4B9"/>
<name>A0A8S9H4B9_BRACR</name>
<evidence type="ECO:0000313" key="2">
    <source>
        <dbReference type="Proteomes" id="UP000712281"/>
    </source>
</evidence>
<dbReference type="Proteomes" id="UP000712281">
    <property type="component" value="Unassembled WGS sequence"/>
</dbReference>
<reference evidence="1" key="1">
    <citation type="submission" date="2019-12" db="EMBL/GenBank/DDBJ databases">
        <title>Genome sequencing and annotation of Brassica cretica.</title>
        <authorList>
            <person name="Studholme D.J."/>
            <person name="Sarris P.F."/>
        </authorList>
    </citation>
    <scope>NUCLEOTIDE SEQUENCE</scope>
    <source>
        <strain evidence="1">PFS-001/15</strain>
        <tissue evidence="1">Leaf</tissue>
    </source>
</reference>
<comment type="caution">
    <text evidence="1">The sequence shown here is derived from an EMBL/GenBank/DDBJ whole genome shotgun (WGS) entry which is preliminary data.</text>
</comment>
<sequence length="211" mass="24226">MESLRKRILRIPLDKPFEEAYFTHKLWMFFRETKETEEDIRRMFHQVREKMKYRITLKKKSNPGKFAVLCLIGGFDYPSALCDTGSSVSILPKVMPDHLGTQEDSSESLRRAFMATVGAVCDMHNNKLCLTLINPTVYYDPVRVAKKQTGYMEIGDNPGFIAAFHCNHEADEESEIEASFSTQLEISIDEKLVARIDNELETPIKSDHANE</sequence>
<protein>
    <recommendedName>
        <fullName evidence="3">Aspartic peptidase DDI1-type domain-containing protein</fullName>
    </recommendedName>
</protein>
<gene>
    <name evidence="1" type="ORF">F2Q68_00034970</name>
</gene>
<organism evidence="1 2">
    <name type="scientific">Brassica cretica</name>
    <name type="common">Mustard</name>
    <dbReference type="NCBI Taxonomy" id="69181"/>
    <lineage>
        <taxon>Eukaryota</taxon>
        <taxon>Viridiplantae</taxon>
        <taxon>Streptophyta</taxon>
        <taxon>Embryophyta</taxon>
        <taxon>Tracheophyta</taxon>
        <taxon>Spermatophyta</taxon>
        <taxon>Magnoliopsida</taxon>
        <taxon>eudicotyledons</taxon>
        <taxon>Gunneridae</taxon>
        <taxon>Pentapetalae</taxon>
        <taxon>rosids</taxon>
        <taxon>malvids</taxon>
        <taxon>Brassicales</taxon>
        <taxon>Brassicaceae</taxon>
        <taxon>Brassiceae</taxon>
        <taxon>Brassica</taxon>
    </lineage>
</organism>